<proteinExistence type="predicted"/>
<evidence type="ECO:0000313" key="2">
    <source>
        <dbReference type="EMBL" id="RAL67486.1"/>
    </source>
</evidence>
<gene>
    <name evidence="2" type="ORF">DID88_008241</name>
</gene>
<name>A0A395J5F3_9HELO</name>
<dbReference type="AlphaFoldDB" id="A0A395J5F3"/>
<dbReference type="InterPro" id="IPR001086">
    <property type="entry name" value="Preph_deHydtase"/>
</dbReference>
<dbReference type="EMBL" id="QKRW01000003">
    <property type="protein sequence ID" value="RAL67486.1"/>
    <property type="molecule type" value="Genomic_DNA"/>
</dbReference>
<organism evidence="2 3">
    <name type="scientific">Monilinia fructigena</name>
    <dbReference type="NCBI Taxonomy" id="38457"/>
    <lineage>
        <taxon>Eukaryota</taxon>
        <taxon>Fungi</taxon>
        <taxon>Dikarya</taxon>
        <taxon>Ascomycota</taxon>
        <taxon>Pezizomycotina</taxon>
        <taxon>Leotiomycetes</taxon>
        <taxon>Helotiales</taxon>
        <taxon>Sclerotiniaceae</taxon>
        <taxon>Monilinia</taxon>
    </lineage>
</organism>
<comment type="caution">
    <text evidence="2">The sequence shown here is derived from an EMBL/GenBank/DDBJ whole genome shotgun (WGS) entry which is preliminary data.</text>
</comment>
<dbReference type="GO" id="GO:0009094">
    <property type="term" value="P:L-phenylalanine biosynthetic process"/>
    <property type="evidence" value="ECO:0007669"/>
    <property type="project" value="InterPro"/>
</dbReference>
<protein>
    <recommendedName>
        <fullName evidence="1">Prephenate dehydratase domain-containing protein</fullName>
    </recommendedName>
</protein>
<evidence type="ECO:0000259" key="1">
    <source>
        <dbReference type="PROSITE" id="PS51171"/>
    </source>
</evidence>
<dbReference type="SUPFAM" id="SSF53850">
    <property type="entry name" value="Periplasmic binding protein-like II"/>
    <property type="match status" value="1"/>
</dbReference>
<dbReference type="Proteomes" id="UP000249056">
    <property type="component" value="Unassembled WGS sequence"/>
</dbReference>
<dbReference type="OrthoDB" id="983542at2759"/>
<dbReference type="GO" id="GO:0004664">
    <property type="term" value="F:prephenate dehydratase activity"/>
    <property type="evidence" value="ECO:0007669"/>
    <property type="project" value="InterPro"/>
</dbReference>
<feature type="domain" description="Prephenate dehydratase" evidence="1">
    <location>
        <begin position="37"/>
        <end position="95"/>
    </location>
</feature>
<keyword evidence="3" id="KW-1185">Reference proteome</keyword>
<accession>A0A395J5F3</accession>
<dbReference type="Pfam" id="PF00800">
    <property type="entry name" value="PDT"/>
    <property type="match status" value="1"/>
</dbReference>
<reference evidence="2 3" key="1">
    <citation type="submission" date="2018-06" db="EMBL/GenBank/DDBJ databases">
        <title>Genome Sequence of the Brown Rot Fungal Pathogen Monilinia fructigena.</title>
        <authorList>
            <person name="Landi L."/>
            <person name="De Miccolis Angelini R.M."/>
            <person name="Pollastro S."/>
            <person name="Abate D."/>
            <person name="Faretra F."/>
            <person name="Romanazzi G."/>
        </authorList>
    </citation>
    <scope>NUCLEOTIDE SEQUENCE [LARGE SCALE GENOMIC DNA]</scope>
    <source>
        <strain evidence="2 3">Mfrg269</strain>
    </source>
</reference>
<dbReference type="Gene3D" id="3.40.190.10">
    <property type="entry name" value="Periplasmic binding protein-like II"/>
    <property type="match status" value="1"/>
</dbReference>
<sequence>MYRVSEVQVFTDPPQHWTEKEDKLNDAVQTNLSSTPAISFLGPASSYTHQAALGCFDKEKYNYQPVFSIPDVFEAVQSGQAELGVVPFENSTNEL</sequence>
<evidence type="ECO:0000313" key="3">
    <source>
        <dbReference type="Proteomes" id="UP000249056"/>
    </source>
</evidence>
<dbReference type="PROSITE" id="PS51171">
    <property type="entry name" value="PREPHENATE_DEHYDR_3"/>
    <property type="match status" value="1"/>
</dbReference>